<sequence length="81" mass="9146">MPEKPYLVETNVGGLLTEALTADVHLNPPQKKLWSANLSHRPHGSFTYFKLQISEGRESVHIHRTCGSDQRGGSRHGYRFC</sequence>
<organism evidence="1 2">
    <name type="scientific">Aspergillus pseudoustus</name>
    <dbReference type="NCBI Taxonomy" id="1810923"/>
    <lineage>
        <taxon>Eukaryota</taxon>
        <taxon>Fungi</taxon>
        <taxon>Dikarya</taxon>
        <taxon>Ascomycota</taxon>
        <taxon>Pezizomycotina</taxon>
        <taxon>Eurotiomycetes</taxon>
        <taxon>Eurotiomycetidae</taxon>
        <taxon>Eurotiales</taxon>
        <taxon>Aspergillaceae</taxon>
        <taxon>Aspergillus</taxon>
        <taxon>Aspergillus subgen. Nidulantes</taxon>
    </lineage>
</organism>
<reference evidence="1 2" key="1">
    <citation type="submission" date="2024-07" db="EMBL/GenBank/DDBJ databases">
        <title>Section-level genome sequencing and comparative genomics of Aspergillus sections Usti and Cavernicolus.</title>
        <authorList>
            <consortium name="Lawrence Berkeley National Laboratory"/>
            <person name="Nybo J.L."/>
            <person name="Vesth T.C."/>
            <person name="Theobald S."/>
            <person name="Frisvad J.C."/>
            <person name="Larsen T.O."/>
            <person name="Kjaerboelling I."/>
            <person name="Rothschild-Mancinelli K."/>
            <person name="Lyhne E.K."/>
            <person name="Kogle M.E."/>
            <person name="Barry K."/>
            <person name="Clum A."/>
            <person name="Na H."/>
            <person name="Ledsgaard L."/>
            <person name="Lin J."/>
            <person name="Lipzen A."/>
            <person name="Kuo A."/>
            <person name="Riley R."/>
            <person name="Mondo S."/>
            <person name="Labutti K."/>
            <person name="Haridas S."/>
            <person name="Pangalinan J."/>
            <person name="Salamov A.A."/>
            <person name="Simmons B.A."/>
            <person name="Magnuson J.K."/>
            <person name="Chen J."/>
            <person name="Drula E."/>
            <person name="Henrissat B."/>
            <person name="Wiebenga A."/>
            <person name="Lubbers R.J."/>
            <person name="Gomes A.C."/>
            <person name="Makela M.R."/>
            <person name="Stajich J."/>
            <person name="Grigoriev I.V."/>
            <person name="Mortensen U.H."/>
            <person name="De Vries R.P."/>
            <person name="Baker S.E."/>
            <person name="Andersen M.R."/>
        </authorList>
    </citation>
    <scope>NUCLEOTIDE SEQUENCE [LARGE SCALE GENOMIC DNA]</scope>
    <source>
        <strain evidence="1 2">CBS 123904</strain>
    </source>
</reference>
<accession>A0ABR4KNC8</accession>
<name>A0ABR4KNC8_9EURO</name>
<proteinExistence type="predicted"/>
<evidence type="ECO:0000313" key="2">
    <source>
        <dbReference type="Proteomes" id="UP001610446"/>
    </source>
</evidence>
<dbReference type="EMBL" id="JBFXLU010000018">
    <property type="protein sequence ID" value="KAL2853777.1"/>
    <property type="molecule type" value="Genomic_DNA"/>
</dbReference>
<gene>
    <name evidence="1" type="ORF">BJY01DRAFT_57213</name>
</gene>
<protein>
    <submittedName>
        <fullName evidence="1">Uncharacterized protein</fullName>
    </submittedName>
</protein>
<evidence type="ECO:0000313" key="1">
    <source>
        <dbReference type="EMBL" id="KAL2853777.1"/>
    </source>
</evidence>
<comment type="caution">
    <text evidence="1">The sequence shown here is derived from an EMBL/GenBank/DDBJ whole genome shotgun (WGS) entry which is preliminary data.</text>
</comment>
<dbReference type="Proteomes" id="UP001610446">
    <property type="component" value="Unassembled WGS sequence"/>
</dbReference>
<keyword evidence="2" id="KW-1185">Reference proteome</keyword>